<dbReference type="SUPFAM" id="SSF55729">
    <property type="entry name" value="Acyl-CoA N-acyltransferases (Nat)"/>
    <property type="match status" value="1"/>
</dbReference>
<dbReference type="EC" id="2.3.1.-" evidence="2"/>
<proteinExistence type="predicted"/>
<organism evidence="2 3">
    <name type="scientific">Shewanella electrodiphila</name>
    <dbReference type="NCBI Taxonomy" id="934143"/>
    <lineage>
        <taxon>Bacteria</taxon>
        <taxon>Pseudomonadati</taxon>
        <taxon>Pseudomonadota</taxon>
        <taxon>Gammaproteobacteria</taxon>
        <taxon>Alteromonadales</taxon>
        <taxon>Shewanellaceae</taxon>
        <taxon>Shewanella</taxon>
    </lineage>
</organism>
<dbReference type="EMBL" id="JAKIKU010000001">
    <property type="protein sequence ID" value="MCL1044150.1"/>
    <property type="molecule type" value="Genomic_DNA"/>
</dbReference>
<dbReference type="Gene3D" id="3.40.630.30">
    <property type="match status" value="1"/>
</dbReference>
<reference evidence="2 3" key="1">
    <citation type="submission" date="2022-01" db="EMBL/GenBank/DDBJ databases">
        <title>Whole genome-based taxonomy of the Shewanellaceae.</title>
        <authorList>
            <person name="Martin-Rodriguez A.J."/>
        </authorList>
    </citation>
    <scope>NUCLEOTIDE SEQUENCE [LARGE SCALE GENOMIC DNA]</scope>
    <source>
        <strain evidence="2 3">DSM 24955</strain>
    </source>
</reference>
<keyword evidence="2" id="KW-0012">Acyltransferase</keyword>
<dbReference type="RefSeq" id="WP_248954609.1">
    <property type="nucleotide sequence ID" value="NZ_JAKIKU010000001.1"/>
</dbReference>
<keyword evidence="2" id="KW-0808">Transferase</keyword>
<dbReference type="Pfam" id="PF00583">
    <property type="entry name" value="Acetyltransf_1"/>
    <property type="match status" value="1"/>
</dbReference>
<evidence type="ECO:0000313" key="2">
    <source>
        <dbReference type="EMBL" id="MCL1044150.1"/>
    </source>
</evidence>
<evidence type="ECO:0000259" key="1">
    <source>
        <dbReference type="PROSITE" id="PS51186"/>
    </source>
</evidence>
<comment type="caution">
    <text evidence="2">The sequence shown here is derived from an EMBL/GenBank/DDBJ whole genome shotgun (WGS) entry which is preliminary data.</text>
</comment>
<keyword evidence="3" id="KW-1185">Reference proteome</keyword>
<name>A0ABT0KL60_9GAMM</name>
<accession>A0ABT0KL60</accession>
<sequence length="208" mass="23290">MIIRDALLDDIPQIVKVHKFAFPGFFLTTLGERFLNMLYEGFLLNKNGILRIVIVDNNLVGFSAGTIAPEIFFTELRKVKWFGFLISAFPSLILNPSVVIKKLFNAVFYKGDTVDSLRGAALLSSIAVDPSCSGKSLGTSLLNDFEAQVKAISELEQVYLITDKTGNDRVVSFYLKSNYIQDSEFCQSGNRIMLRFVKNIKLRGCNVK</sequence>
<dbReference type="PROSITE" id="PS51186">
    <property type="entry name" value="GNAT"/>
    <property type="match status" value="1"/>
</dbReference>
<gene>
    <name evidence="2" type="ORF">L2737_02230</name>
</gene>
<feature type="domain" description="N-acetyltransferase" evidence="1">
    <location>
        <begin position="1"/>
        <end position="201"/>
    </location>
</feature>
<protein>
    <submittedName>
        <fullName evidence="2">GNAT family N-acetyltransferase</fullName>
        <ecNumber evidence="2">2.3.1.-</ecNumber>
    </submittedName>
</protein>
<evidence type="ECO:0000313" key="3">
    <source>
        <dbReference type="Proteomes" id="UP001202134"/>
    </source>
</evidence>
<dbReference type="Proteomes" id="UP001202134">
    <property type="component" value="Unassembled WGS sequence"/>
</dbReference>
<dbReference type="GO" id="GO:0016746">
    <property type="term" value="F:acyltransferase activity"/>
    <property type="evidence" value="ECO:0007669"/>
    <property type="project" value="UniProtKB-KW"/>
</dbReference>
<dbReference type="InterPro" id="IPR016181">
    <property type="entry name" value="Acyl_CoA_acyltransferase"/>
</dbReference>
<dbReference type="InterPro" id="IPR000182">
    <property type="entry name" value="GNAT_dom"/>
</dbReference>